<dbReference type="EMBL" id="BAJS01000002">
    <property type="protein sequence ID" value="GAK35509.1"/>
    <property type="molecule type" value="Genomic_DNA"/>
</dbReference>
<proteinExistence type="predicted"/>
<keyword evidence="2" id="KW-1185">Reference proteome</keyword>
<comment type="caution">
    <text evidence="1">The sequence shown here is derived from an EMBL/GenBank/DDBJ whole genome shotgun (WGS) entry which is preliminary data.</text>
</comment>
<dbReference type="AlphaFoldDB" id="A0A069D5Q5"/>
<protein>
    <submittedName>
        <fullName evidence="1">Uncharacterized protein</fullName>
    </submittedName>
</protein>
<organism evidence="1 2">
    <name type="scientific">Bacteroides graminisolvens DSM 19988 = JCM 15093</name>
    <dbReference type="NCBI Taxonomy" id="1121097"/>
    <lineage>
        <taxon>Bacteria</taxon>
        <taxon>Pseudomonadati</taxon>
        <taxon>Bacteroidota</taxon>
        <taxon>Bacteroidia</taxon>
        <taxon>Bacteroidales</taxon>
        <taxon>Bacteroidaceae</taxon>
        <taxon>Bacteroides</taxon>
    </lineage>
</organism>
<name>A0A069D5Q5_9BACE</name>
<accession>A0A069D5Q5</accession>
<reference evidence="1 2" key="1">
    <citation type="journal article" date="2015" name="Microbes Environ.">
        <title>Distribution and evolution of nitrogen fixation genes in the phylum bacteroidetes.</title>
        <authorList>
            <person name="Inoue J."/>
            <person name="Oshima K."/>
            <person name="Suda W."/>
            <person name="Sakamoto M."/>
            <person name="Iino T."/>
            <person name="Noda S."/>
            <person name="Hongoh Y."/>
            <person name="Hattori M."/>
            <person name="Ohkuma M."/>
        </authorList>
    </citation>
    <scope>NUCLEOTIDE SEQUENCE [LARGE SCALE GENOMIC DNA]</scope>
    <source>
        <strain evidence="1 2">JCM 15093</strain>
    </source>
</reference>
<evidence type="ECO:0000313" key="1">
    <source>
        <dbReference type="EMBL" id="GAK35509.1"/>
    </source>
</evidence>
<dbReference type="Proteomes" id="UP000027601">
    <property type="component" value="Unassembled WGS sequence"/>
</dbReference>
<evidence type="ECO:0000313" key="2">
    <source>
        <dbReference type="Proteomes" id="UP000027601"/>
    </source>
</evidence>
<sequence>MSGMRFLILEITTFEQIRTNAVANPIPIPLIAEEVVPNVGHIPSKSTNVGFSFTIPFIKTLKLFI</sequence>
<gene>
    <name evidence="1" type="ORF">JCM15093_605</name>
</gene>